<dbReference type="PANTHER" id="PTHR46068:SF1">
    <property type="entry name" value="TRANSPOSASE IS30-LIKE HTH DOMAIN-CONTAINING PROTEIN"/>
    <property type="match status" value="1"/>
</dbReference>
<dbReference type="PANTHER" id="PTHR46068">
    <property type="entry name" value="PROTEIN CBG27172"/>
    <property type="match status" value="1"/>
</dbReference>
<sequence>MVWDGICANGKTPLVFVDEGVKINHKVYRRDILKAVVLPWAKRHFGNVNWTFQQDSAPAHKTKKTQERCKVHFPEMITSAEWPPYSPDPNPIDYSVWSILESRACSITHKSLDSLKQSIRLEWDRLKVEDLRPIAENLNKRLRFCIAAEGRHFENN</sequence>
<proteinExistence type="predicted"/>
<organism evidence="1 3">
    <name type="scientific">Araneus ventricosus</name>
    <name type="common">Orbweaver spider</name>
    <name type="synonym">Epeira ventricosa</name>
    <dbReference type="NCBI Taxonomy" id="182803"/>
    <lineage>
        <taxon>Eukaryota</taxon>
        <taxon>Metazoa</taxon>
        <taxon>Ecdysozoa</taxon>
        <taxon>Arthropoda</taxon>
        <taxon>Chelicerata</taxon>
        <taxon>Arachnida</taxon>
        <taxon>Araneae</taxon>
        <taxon>Araneomorphae</taxon>
        <taxon>Entelegynae</taxon>
        <taxon>Araneoidea</taxon>
        <taxon>Araneidae</taxon>
        <taxon>Araneus</taxon>
    </lineage>
</organism>
<dbReference type="AlphaFoldDB" id="A0A4Y2FA61"/>
<evidence type="ECO:0000313" key="3">
    <source>
        <dbReference type="Proteomes" id="UP000499080"/>
    </source>
</evidence>
<protein>
    <recommendedName>
        <fullName evidence="4">Tc1-like transposase DDE domain-containing protein</fullName>
    </recommendedName>
</protein>
<dbReference type="Proteomes" id="UP000499080">
    <property type="component" value="Unassembled WGS sequence"/>
</dbReference>
<dbReference type="EMBL" id="BGPR01095351">
    <property type="protein sequence ID" value="GBM38121.1"/>
    <property type="molecule type" value="Genomic_DNA"/>
</dbReference>
<keyword evidence="3" id="KW-1185">Reference proteome</keyword>
<evidence type="ECO:0000313" key="2">
    <source>
        <dbReference type="EMBL" id="GBM38177.1"/>
    </source>
</evidence>
<evidence type="ECO:0000313" key="1">
    <source>
        <dbReference type="EMBL" id="GBM38121.1"/>
    </source>
</evidence>
<gene>
    <name evidence="2" type="ORF">AVEN_222860_1</name>
    <name evidence="1" type="ORF">AVEN_233896_1</name>
</gene>
<evidence type="ECO:0008006" key="4">
    <source>
        <dbReference type="Google" id="ProtNLM"/>
    </source>
</evidence>
<comment type="caution">
    <text evidence="1">The sequence shown here is derived from an EMBL/GenBank/DDBJ whole genome shotgun (WGS) entry which is preliminary data.</text>
</comment>
<dbReference type="EMBL" id="BGPR01095366">
    <property type="protein sequence ID" value="GBM38177.1"/>
    <property type="molecule type" value="Genomic_DNA"/>
</dbReference>
<accession>A0A4Y2FA61</accession>
<reference evidence="1 3" key="1">
    <citation type="journal article" date="2019" name="Sci. Rep.">
        <title>Orb-weaving spider Araneus ventricosus genome elucidates the spidroin gene catalogue.</title>
        <authorList>
            <person name="Kono N."/>
            <person name="Nakamura H."/>
            <person name="Ohtoshi R."/>
            <person name="Moran D.A.P."/>
            <person name="Shinohara A."/>
            <person name="Yoshida Y."/>
            <person name="Fujiwara M."/>
            <person name="Mori M."/>
            <person name="Tomita M."/>
            <person name="Arakawa K."/>
        </authorList>
    </citation>
    <scope>NUCLEOTIDE SEQUENCE [LARGE SCALE GENOMIC DNA]</scope>
</reference>
<dbReference type="GO" id="GO:0003676">
    <property type="term" value="F:nucleic acid binding"/>
    <property type="evidence" value="ECO:0007669"/>
    <property type="project" value="InterPro"/>
</dbReference>
<dbReference type="InterPro" id="IPR036397">
    <property type="entry name" value="RNaseH_sf"/>
</dbReference>
<dbReference type="Gene3D" id="3.30.420.10">
    <property type="entry name" value="Ribonuclease H-like superfamily/Ribonuclease H"/>
    <property type="match status" value="1"/>
</dbReference>
<dbReference type="OrthoDB" id="10006939at2759"/>
<name>A0A4Y2FA61_ARAVE</name>